<evidence type="ECO:0000313" key="2">
    <source>
        <dbReference type="Proteomes" id="UP000324222"/>
    </source>
</evidence>
<dbReference type="EMBL" id="VSRR010004717">
    <property type="protein sequence ID" value="MPC40507.1"/>
    <property type="molecule type" value="Genomic_DNA"/>
</dbReference>
<organism evidence="1 2">
    <name type="scientific">Portunus trituberculatus</name>
    <name type="common">Swimming crab</name>
    <name type="synonym">Neptunus trituberculatus</name>
    <dbReference type="NCBI Taxonomy" id="210409"/>
    <lineage>
        <taxon>Eukaryota</taxon>
        <taxon>Metazoa</taxon>
        <taxon>Ecdysozoa</taxon>
        <taxon>Arthropoda</taxon>
        <taxon>Crustacea</taxon>
        <taxon>Multicrustacea</taxon>
        <taxon>Malacostraca</taxon>
        <taxon>Eumalacostraca</taxon>
        <taxon>Eucarida</taxon>
        <taxon>Decapoda</taxon>
        <taxon>Pleocyemata</taxon>
        <taxon>Brachyura</taxon>
        <taxon>Eubrachyura</taxon>
        <taxon>Portunoidea</taxon>
        <taxon>Portunidae</taxon>
        <taxon>Portuninae</taxon>
        <taxon>Portunus</taxon>
    </lineage>
</organism>
<reference evidence="1 2" key="1">
    <citation type="submission" date="2019-05" db="EMBL/GenBank/DDBJ databases">
        <title>Another draft genome of Portunus trituberculatus and its Hox gene families provides insights of decapod evolution.</title>
        <authorList>
            <person name="Jeong J.-H."/>
            <person name="Song I."/>
            <person name="Kim S."/>
            <person name="Choi T."/>
            <person name="Kim D."/>
            <person name="Ryu S."/>
            <person name="Kim W."/>
        </authorList>
    </citation>
    <scope>NUCLEOTIDE SEQUENCE [LARGE SCALE GENOMIC DNA]</scope>
    <source>
        <tissue evidence="1">Muscle</tissue>
    </source>
</reference>
<proteinExistence type="predicted"/>
<dbReference type="Proteomes" id="UP000324222">
    <property type="component" value="Unassembled WGS sequence"/>
</dbReference>
<evidence type="ECO:0000313" key="1">
    <source>
        <dbReference type="EMBL" id="MPC40507.1"/>
    </source>
</evidence>
<accession>A0A5B7F4M8</accession>
<comment type="caution">
    <text evidence="1">The sequence shown here is derived from an EMBL/GenBank/DDBJ whole genome shotgun (WGS) entry which is preliminary data.</text>
</comment>
<dbReference type="AlphaFoldDB" id="A0A5B7F4M8"/>
<keyword evidence="2" id="KW-1185">Reference proteome</keyword>
<protein>
    <submittedName>
        <fullName evidence="1">Uncharacterized protein</fullName>
    </submittedName>
</protein>
<sequence>MVLERKEGKLTGRGLMVSPFVAVSPIFPPSRLLLSHPPSFPDTAEDATCARGSLSLPLPPFPLVYFRSLLPHVPLTTRLARGPTHAPAWMAIAAPGNQRADR</sequence>
<gene>
    <name evidence="1" type="ORF">E2C01_034067</name>
</gene>
<name>A0A5B7F4M8_PORTR</name>